<evidence type="ECO:0000259" key="2">
    <source>
        <dbReference type="Pfam" id="PF25043"/>
    </source>
</evidence>
<dbReference type="Pfam" id="PF25043">
    <property type="entry name" value="DUF7788"/>
    <property type="match status" value="1"/>
</dbReference>
<protein>
    <recommendedName>
        <fullName evidence="4">DUF2828 family protein</fullName>
    </recommendedName>
</protein>
<dbReference type="PANTHER" id="PTHR31373">
    <property type="entry name" value="OS06G0652100 PROTEIN"/>
    <property type="match status" value="1"/>
</dbReference>
<proteinExistence type="predicted"/>
<dbReference type="Gene3D" id="3.40.50.410">
    <property type="entry name" value="von Willebrand factor, type A domain"/>
    <property type="match status" value="1"/>
</dbReference>
<organism evidence="3">
    <name type="scientific">uncultured Caudovirales phage</name>
    <dbReference type="NCBI Taxonomy" id="2100421"/>
    <lineage>
        <taxon>Viruses</taxon>
        <taxon>Duplodnaviria</taxon>
        <taxon>Heunggongvirae</taxon>
        <taxon>Uroviricota</taxon>
        <taxon>Caudoviricetes</taxon>
        <taxon>Peduoviridae</taxon>
        <taxon>Maltschvirus</taxon>
        <taxon>Maltschvirus maltsch</taxon>
    </lineage>
</organism>
<feature type="domain" description="DUF2828" evidence="1">
    <location>
        <begin position="163"/>
        <end position="264"/>
    </location>
</feature>
<feature type="domain" description="DUF2828" evidence="1">
    <location>
        <begin position="15"/>
        <end position="101"/>
    </location>
</feature>
<dbReference type="InterPro" id="IPR011205">
    <property type="entry name" value="UCP015417_vWA"/>
</dbReference>
<dbReference type="SUPFAM" id="SSF53300">
    <property type="entry name" value="vWA-like"/>
    <property type="match status" value="1"/>
</dbReference>
<dbReference type="InterPro" id="IPR036465">
    <property type="entry name" value="vWFA_dom_sf"/>
</dbReference>
<sequence length="471" mass="51671">MNAFVTAIANQEARTANGMKARESTANKCVDLFYNIGASRGKNIVPAFTAAYVENFDLALRIAQWARDVRGGAGERELFRSILVHLEKTDPDAALALLKKVPEVGRWDDIFVFQTTALKSAAYTMLGDALRDRNGLAAKWSPRKGKIAAELREFFGMSPKFYRKSLVALTKVVESQMCANDWDNINFNHVPSVAARNYKKAFGRHTPKFAEYVAALVKGEAGVKVNANAIFPHDVLKGLVNRYGRKTLSKTDLDHITAQWNALPNYVGDASILPIVDVSGSMNCAAGGKGDVTCMDISVSLGLYLADKNRGVFKDTFLTFSTKPQLMTLRGDIVQKIHQMESSDWDMSTNLHAAFEKILDVAVKGKAPQSDMPAMVLILSDMQFNQCVKHDDSAMEMIERKFEAAGYTCPQVVFWNLNSSGNVPVAADKSGAALVSGFSPAIMASLLGADVEQFTPEGIMRKTVMVPRYDL</sequence>
<dbReference type="EMBL" id="LR797503">
    <property type="protein sequence ID" value="CAB4220576.1"/>
    <property type="molecule type" value="Genomic_DNA"/>
</dbReference>
<reference evidence="3" key="1">
    <citation type="submission" date="2020-05" db="EMBL/GenBank/DDBJ databases">
        <authorList>
            <person name="Chiriac C."/>
            <person name="Salcher M."/>
            <person name="Ghai R."/>
            <person name="Kavagutti S V."/>
        </authorList>
    </citation>
    <scope>NUCLEOTIDE SEQUENCE</scope>
</reference>
<dbReference type="InterPro" id="IPR058580">
    <property type="entry name" value="DUF2828"/>
</dbReference>
<feature type="domain" description="DUF7788" evidence="2">
    <location>
        <begin position="273"/>
        <end position="450"/>
    </location>
</feature>
<evidence type="ECO:0000313" key="3">
    <source>
        <dbReference type="EMBL" id="CAB4220576.1"/>
    </source>
</evidence>
<evidence type="ECO:0008006" key="4">
    <source>
        <dbReference type="Google" id="ProtNLM"/>
    </source>
</evidence>
<gene>
    <name evidence="3" type="ORF">UFOVP1636_6</name>
</gene>
<evidence type="ECO:0000259" key="1">
    <source>
        <dbReference type="Pfam" id="PF11443"/>
    </source>
</evidence>
<dbReference type="PANTHER" id="PTHR31373:SF27">
    <property type="entry name" value="TROVE DOMAIN-CONTAINING PROTEIN"/>
    <property type="match status" value="1"/>
</dbReference>
<dbReference type="Pfam" id="PF11443">
    <property type="entry name" value="DUF2828"/>
    <property type="match status" value="2"/>
</dbReference>
<dbReference type="PIRSF" id="PIRSF015417">
    <property type="entry name" value="T31B5_30_vWA"/>
    <property type="match status" value="1"/>
</dbReference>
<name>A0A6J5T002_9CAUD</name>
<dbReference type="InterPro" id="IPR056690">
    <property type="entry name" value="DUF7788"/>
</dbReference>
<accession>A0A6J5T002</accession>